<sequence>MVATMENITAVKSWRWDLFETCTVSTINTRSNNRIKHTWVRNLIWGAALLGEKKQREKGSLSRGRTG</sequence>
<reference evidence="1 2" key="2">
    <citation type="journal article" date="2022" name="Mol. Ecol. Resour.">
        <title>The genomes of chicory, endive, great burdock and yacon provide insights into Asteraceae paleo-polyploidization history and plant inulin production.</title>
        <authorList>
            <person name="Fan W."/>
            <person name="Wang S."/>
            <person name="Wang H."/>
            <person name="Wang A."/>
            <person name="Jiang F."/>
            <person name="Liu H."/>
            <person name="Zhao H."/>
            <person name="Xu D."/>
            <person name="Zhang Y."/>
        </authorList>
    </citation>
    <scope>NUCLEOTIDE SEQUENCE [LARGE SCALE GENOMIC DNA]</scope>
    <source>
        <strain evidence="2">cv. Yunnan</strain>
        <tissue evidence="1">Leaves</tissue>
    </source>
</reference>
<proteinExistence type="predicted"/>
<organism evidence="1 2">
    <name type="scientific">Smallanthus sonchifolius</name>
    <dbReference type="NCBI Taxonomy" id="185202"/>
    <lineage>
        <taxon>Eukaryota</taxon>
        <taxon>Viridiplantae</taxon>
        <taxon>Streptophyta</taxon>
        <taxon>Embryophyta</taxon>
        <taxon>Tracheophyta</taxon>
        <taxon>Spermatophyta</taxon>
        <taxon>Magnoliopsida</taxon>
        <taxon>eudicotyledons</taxon>
        <taxon>Gunneridae</taxon>
        <taxon>Pentapetalae</taxon>
        <taxon>asterids</taxon>
        <taxon>campanulids</taxon>
        <taxon>Asterales</taxon>
        <taxon>Asteraceae</taxon>
        <taxon>Asteroideae</taxon>
        <taxon>Heliantheae alliance</taxon>
        <taxon>Millerieae</taxon>
        <taxon>Smallanthus</taxon>
    </lineage>
</organism>
<evidence type="ECO:0000313" key="2">
    <source>
        <dbReference type="Proteomes" id="UP001056120"/>
    </source>
</evidence>
<dbReference type="EMBL" id="CM042030">
    <property type="protein sequence ID" value="KAI3786639.1"/>
    <property type="molecule type" value="Genomic_DNA"/>
</dbReference>
<accession>A0ACB9GSN5</accession>
<evidence type="ECO:0000313" key="1">
    <source>
        <dbReference type="EMBL" id="KAI3786639.1"/>
    </source>
</evidence>
<comment type="caution">
    <text evidence="1">The sequence shown here is derived from an EMBL/GenBank/DDBJ whole genome shotgun (WGS) entry which is preliminary data.</text>
</comment>
<dbReference type="Proteomes" id="UP001056120">
    <property type="component" value="Linkage Group LG13"/>
</dbReference>
<gene>
    <name evidence="1" type="ORF">L1987_40470</name>
</gene>
<reference evidence="2" key="1">
    <citation type="journal article" date="2022" name="Mol. Ecol. Resour.">
        <title>The genomes of chicory, endive, great burdock and yacon provide insights into Asteraceae palaeo-polyploidization history and plant inulin production.</title>
        <authorList>
            <person name="Fan W."/>
            <person name="Wang S."/>
            <person name="Wang H."/>
            <person name="Wang A."/>
            <person name="Jiang F."/>
            <person name="Liu H."/>
            <person name="Zhao H."/>
            <person name="Xu D."/>
            <person name="Zhang Y."/>
        </authorList>
    </citation>
    <scope>NUCLEOTIDE SEQUENCE [LARGE SCALE GENOMIC DNA]</scope>
    <source>
        <strain evidence="2">cv. Yunnan</strain>
    </source>
</reference>
<protein>
    <submittedName>
        <fullName evidence="1">Uncharacterized protein</fullName>
    </submittedName>
</protein>
<name>A0ACB9GSN5_9ASTR</name>
<keyword evidence="2" id="KW-1185">Reference proteome</keyword>